<evidence type="ECO:0000256" key="1">
    <source>
        <dbReference type="SAM" id="Phobius"/>
    </source>
</evidence>
<dbReference type="RefSeq" id="XP_022769756.1">
    <property type="nucleotide sequence ID" value="XM_022914021.1"/>
</dbReference>
<dbReference type="GeneID" id="111313355"/>
<proteinExistence type="predicted"/>
<keyword evidence="1" id="KW-1133">Transmembrane helix</keyword>
<keyword evidence="1" id="KW-0472">Membrane</keyword>
<dbReference type="AlphaFoldDB" id="A0A6P6AYA7"/>
<keyword evidence="2" id="KW-1185">Reference proteome</keyword>
<protein>
    <submittedName>
        <fullName evidence="3">Uncharacterized protein LOC111313355 isoform X2</fullName>
    </submittedName>
</protein>
<feature type="transmembrane region" description="Helical" evidence="1">
    <location>
        <begin position="49"/>
        <end position="72"/>
    </location>
</feature>
<gene>
    <name evidence="3" type="primary">LOC111313355</name>
</gene>
<accession>A0A6P6AYA7</accession>
<dbReference type="Proteomes" id="UP000515121">
    <property type="component" value="Unplaced"/>
</dbReference>
<reference evidence="3" key="1">
    <citation type="submission" date="2025-08" db="UniProtKB">
        <authorList>
            <consortium name="RefSeq"/>
        </authorList>
    </citation>
    <scope>IDENTIFICATION</scope>
    <source>
        <tissue evidence="3">Fruit stalk</tissue>
    </source>
</reference>
<keyword evidence="1" id="KW-0812">Transmembrane</keyword>
<evidence type="ECO:0000313" key="2">
    <source>
        <dbReference type="Proteomes" id="UP000515121"/>
    </source>
</evidence>
<sequence>MLLLWSYFKVVFKDPGSVPENWRAVSAEENLEVGSSWQLRMMDFGQDHLVLVAVASIARMGSCRGAIIVLFVREKKAVRWKYDLRRKKNFEQVYLLSILL</sequence>
<name>A0A6P6AYA7_DURZI</name>
<organism evidence="2 3">
    <name type="scientific">Durio zibethinus</name>
    <name type="common">Durian</name>
    <dbReference type="NCBI Taxonomy" id="66656"/>
    <lineage>
        <taxon>Eukaryota</taxon>
        <taxon>Viridiplantae</taxon>
        <taxon>Streptophyta</taxon>
        <taxon>Embryophyta</taxon>
        <taxon>Tracheophyta</taxon>
        <taxon>Spermatophyta</taxon>
        <taxon>Magnoliopsida</taxon>
        <taxon>eudicotyledons</taxon>
        <taxon>Gunneridae</taxon>
        <taxon>Pentapetalae</taxon>
        <taxon>rosids</taxon>
        <taxon>malvids</taxon>
        <taxon>Malvales</taxon>
        <taxon>Malvaceae</taxon>
        <taxon>Helicteroideae</taxon>
        <taxon>Durio</taxon>
    </lineage>
</organism>
<evidence type="ECO:0000313" key="3">
    <source>
        <dbReference type="RefSeq" id="XP_022769756.1"/>
    </source>
</evidence>